<feature type="compositionally biased region" description="Basic and acidic residues" evidence="8">
    <location>
        <begin position="28"/>
        <end position="38"/>
    </location>
</feature>
<feature type="region of interest" description="Disordered" evidence="8">
    <location>
        <begin position="82"/>
        <end position="124"/>
    </location>
</feature>
<dbReference type="RefSeq" id="WP_167208256.1">
    <property type="nucleotide sequence ID" value="NZ_JAASRO010000001.1"/>
</dbReference>
<sequence length="124" mass="12957">MAGPKRRKEAESELKGQGFKKIPGRGKGSHEVWQDDSGKTVTVPNHGKEIAAGTWRSIAKAAGIRKSRPLRTPDVESVQRLANDGVARPGTSAGPAAAPQARPATQPGQQAVKRTGRASTLGGD</sequence>
<dbReference type="Gene3D" id="3.30.920.30">
    <property type="entry name" value="Hypothetical protein"/>
    <property type="match status" value="1"/>
</dbReference>
<keyword evidence="4" id="KW-0255">Endonuclease</keyword>
<evidence type="ECO:0000256" key="7">
    <source>
        <dbReference type="ARBA" id="ARBA00023016"/>
    </source>
</evidence>
<dbReference type="Proteomes" id="UP000555407">
    <property type="component" value="Unassembled WGS sequence"/>
</dbReference>
<name>A0A7X5VB49_9ACTN</name>
<accession>A0A7X5VB49</accession>
<keyword evidence="2" id="KW-1277">Toxin-antitoxin system</keyword>
<evidence type="ECO:0000256" key="2">
    <source>
        <dbReference type="ARBA" id="ARBA00022649"/>
    </source>
</evidence>
<dbReference type="Pfam" id="PF07927">
    <property type="entry name" value="HicA_toxin"/>
    <property type="match status" value="1"/>
</dbReference>
<evidence type="ECO:0000256" key="5">
    <source>
        <dbReference type="ARBA" id="ARBA00022801"/>
    </source>
</evidence>
<dbReference type="InterPro" id="IPR038570">
    <property type="entry name" value="HicA_sf"/>
</dbReference>
<comment type="similarity">
    <text evidence="1">Belongs to the HicA mRNA interferase family.</text>
</comment>
<evidence type="ECO:0000256" key="4">
    <source>
        <dbReference type="ARBA" id="ARBA00022759"/>
    </source>
</evidence>
<dbReference type="GO" id="GO:0016787">
    <property type="term" value="F:hydrolase activity"/>
    <property type="evidence" value="ECO:0007669"/>
    <property type="project" value="UniProtKB-KW"/>
</dbReference>
<protein>
    <submittedName>
        <fullName evidence="9">Putative RNA binding protein YcfA (HicA-like mRNA interferase family)</fullName>
    </submittedName>
</protein>
<evidence type="ECO:0000256" key="1">
    <source>
        <dbReference type="ARBA" id="ARBA00006620"/>
    </source>
</evidence>
<dbReference type="AlphaFoldDB" id="A0A7X5VB49"/>
<evidence type="ECO:0000256" key="8">
    <source>
        <dbReference type="SAM" id="MobiDB-lite"/>
    </source>
</evidence>
<comment type="caution">
    <text evidence="9">The sequence shown here is derived from an EMBL/GenBank/DDBJ whole genome shotgun (WGS) entry which is preliminary data.</text>
</comment>
<keyword evidence="3" id="KW-0540">Nuclease</keyword>
<keyword evidence="7" id="KW-0346">Stress response</keyword>
<dbReference type="InterPro" id="IPR012933">
    <property type="entry name" value="HicA_mRNA_interferase"/>
</dbReference>
<reference evidence="9 10" key="1">
    <citation type="submission" date="2020-03" db="EMBL/GenBank/DDBJ databases">
        <title>Sequencing the genomes of 1000 actinobacteria strains.</title>
        <authorList>
            <person name="Klenk H.-P."/>
        </authorList>
    </citation>
    <scope>NUCLEOTIDE SEQUENCE [LARGE SCALE GENOMIC DNA]</scope>
    <source>
        <strain evidence="9 10">DSM 45490</strain>
    </source>
</reference>
<evidence type="ECO:0000313" key="10">
    <source>
        <dbReference type="Proteomes" id="UP000555407"/>
    </source>
</evidence>
<keyword evidence="6" id="KW-0694">RNA-binding</keyword>
<dbReference type="GO" id="GO:0003729">
    <property type="term" value="F:mRNA binding"/>
    <property type="evidence" value="ECO:0007669"/>
    <property type="project" value="InterPro"/>
</dbReference>
<evidence type="ECO:0000313" key="9">
    <source>
        <dbReference type="EMBL" id="NIK57868.1"/>
    </source>
</evidence>
<evidence type="ECO:0000256" key="6">
    <source>
        <dbReference type="ARBA" id="ARBA00022884"/>
    </source>
</evidence>
<dbReference type="EMBL" id="JAASRO010000001">
    <property type="protein sequence ID" value="NIK57868.1"/>
    <property type="molecule type" value="Genomic_DNA"/>
</dbReference>
<feature type="compositionally biased region" description="Low complexity" evidence="8">
    <location>
        <begin position="87"/>
        <end position="111"/>
    </location>
</feature>
<proteinExistence type="inferred from homology"/>
<keyword evidence="10" id="KW-1185">Reference proteome</keyword>
<evidence type="ECO:0000256" key="3">
    <source>
        <dbReference type="ARBA" id="ARBA00022722"/>
    </source>
</evidence>
<feature type="region of interest" description="Disordered" evidence="8">
    <location>
        <begin position="1"/>
        <end position="48"/>
    </location>
</feature>
<keyword evidence="5" id="KW-0378">Hydrolase</keyword>
<dbReference type="SUPFAM" id="SSF54786">
    <property type="entry name" value="YcfA/nrd intein domain"/>
    <property type="match status" value="1"/>
</dbReference>
<organism evidence="9 10">
    <name type="scientific">Kribbella shirazensis</name>
    <dbReference type="NCBI Taxonomy" id="1105143"/>
    <lineage>
        <taxon>Bacteria</taxon>
        <taxon>Bacillati</taxon>
        <taxon>Actinomycetota</taxon>
        <taxon>Actinomycetes</taxon>
        <taxon>Propionibacteriales</taxon>
        <taxon>Kribbellaceae</taxon>
        <taxon>Kribbella</taxon>
    </lineage>
</organism>
<dbReference type="GO" id="GO:0004519">
    <property type="term" value="F:endonuclease activity"/>
    <property type="evidence" value="ECO:0007669"/>
    <property type="project" value="UniProtKB-KW"/>
</dbReference>
<gene>
    <name evidence="9" type="ORF">BJY22_003585</name>
</gene>